<sequence>MTFSERLDLAMRNAKFTQGRLAKEVGMAQSSVNQLLNKANGSRKTVEIAKVLGVNPEWLASGVGPMEIVTSADSHQIRNISEDWVTDSYVVDVLDIRYSCGPGSYNSDFPDIVRSIAIEPGYASRVFGGRPASAIKAINAHGDSMKGTIDPEDLVFVDVSVRTFNGDGIYAFTYSGTSHIKRLQKIKDTLTVISDNPAYKDWAIEPEDFEQLHIDGKVIVSWPMTLHRFA</sequence>
<dbReference type="Gene3D" id="1.10.260.40">
    <property type="entry name" value="lambda repressor-like DNA-binding domains"/>
    <property type="match status" value="1"/>
</dbReference>
<keyword evidence="3" id="KW-0804">Transcription</keyword>
<dbReference type="CDD" id="cd06529">
    <property type="entry name" value="S24_LexA-like"/>
    <property type="match status" value="1"/>
</dbReference>
<evidence type="ECO:0000313" key="5">
    <source>
        <dbReference type="EMBL" id="HAG5771441.1"/>
    </source>
</evidence>
<comment type="caution">
    <text evidence="5">The sequence shown here is derived from an EMBL/GenBank/DDBJ whole genome shotgun (WGS) entry which is preliminary data.</text>
</comment>
<evidence type="ECO:0000256" key="2">
    <source>
        <dbReference type="ARBA" id="ARBA00023125"/>
    </source>
</evidence>
<reference evidence="5" key="1">
    <citation type="journal article" date="2018" name="Genome Biol.">
        <title>SKESA: strategic k-mer extension for scrupulous assemblies.</title>
        <authorList>
            <person name="Souvorov A."/>
            <person name="Agarwala R."/>
            <person name="Lipman D.J."/>
        </authorList>
    </citation>
    <scope>NUCLEOTIDE SEQUENCE [LARGE SCALE GENOMIC DNA]</scope>
    <source>
        <strain evidence="5">1839</strain>
    </source>
</reference>
<dbReference type="InterPro" id="IPR039418">
    <property type="entry name" value="LexA-like"/>
</dbReference>
<dbReference type="PANTHER" id="PTHR40661">
    <property type="match status" value="1"/>
</dbReference>
<reference evidence="5" key="2">
    <citation type="submission" date="2020-02" db="EMBL/GenBank/DDBJ databases">
        <authorList>
            <consortium name="NCBI Pathogen Detection Project"/>
        </authorList>
    </citation>
    <scope>NUCLEOTIDE SEQUENCE</scope>
    <source>
        <strain evidence="5">1839</strain>
    </source>
</reference>
<evidence type="ECO:0000313" key="6">
    <source>
        <dbReference type="EMBL" id="HAG5773577.1"/>
    </source>
</evidence>
<evidence type="ECO:0000256" key="3">
    <source>
        <dbReference type="ARBA" id="ARBA00023163"/>
    </source>
</evidence>
<dbReference type="PANTHER" id="PTHR40661:SF3">
    <property type="entry name" value="FELS-1 PROPHAGE TRANSCRIPTIONAL REGULATOR"/>
    <property type="match status" value="1"/>
</dbReference>
<dbReference type="Pfam" id="PF00717">
    <property type="entry name" value="Peptidase_S24"/>
    <property type="match status" value="1"/>
</dbReference>
<dbReference type="Gene3D" id="2.10.109.10">
    <property type="entry name" value="Umud Fragment, subunit A"/>
    <property type="match status" value="1"/>
</dbReference>
<proteinExistence type="predicted"/>
<protein>
    <submittedName>
        <fullName evidence="5">Helix-turn-helix transcriptional regulator</fullName>
    </submittedName>
</protein>
<accession>A0A0K4N1W5</accession>
<keyword evidence="2" id="KW-0238">DNA-binding</keyword>
<evidence type="ECO:0000256" key="1">
    <source>
        <dbReference type="ARBA" id="ARBA00023015"/>
    </source>
</evidence>
<dbReference type="RefSeq" id="WP_000144248.1">
    <property type="nucleotide sequence ID" value="NZ_CAJSJO010000017.1"/>
</dbReference>
<dbReference type="SUPFAM" id="SSF47413">
    <property type="entry name" value="lambda repressor-like DNA-binding domains"/>
    <property type="match status" value="1"/>
</dbReference>
<dbReference type="EMBL" id="DAAYTU010000230">
    <property type="protein sequence ID" value="HAG5773577.1"/>
    <property type="molecule type" value="Genomic_DNA"/>
</dbReference>
<dbReference type="EMBL" id="DAAYTU010000019">
    <property type="protein sequence ID" value="HAG5771441.1"/>
    <property type="molecule type" value="Genomic_DNA"/>
</dbReference>
<dbReference type="GO" id="GO:0003677">
    <property type="term" value="F:DNA binding"/>
    <property type="evidence" value="ECO:0007669"/>
    <property type="project" value="UniProtKB-KW"/>
</dbReference>
<name>A0A0K4N1W5_ECOLX</name>
<dbReference type="InterPro" id="IPR015927">
    <property type="entry name" value="Peptidase_S24_S26A/B/C"/>
</dbReference>
<dbReference type="SMART" id="SM00530">
    <property type="entry name" value="HTH_XRE"/>
    <property type="match status" value="1"/>
</dbReference>
<dbReference type="InterPro" id="IPR010982">
    <property type="entry name" value="Lambda_DNA-bd_dom_sf"/>
</dbReference>
<feature type="domain" description="HTH cro/C1-type" evidence="4">
    <location>
        <begin position="7"/>
        <end position="59"/>
    </location>
</feature>
<dbReference type="InterPro" id="IPR001387">
    <property type="entry name" value="Cro/C1-type_HTH"/>
</dbReference>
<dbReference type="SUPFAM" id="SSF51306">
    <property type="entry name" value="LexA/Signal peptidase"/>
    <property type="match status" value="1"/>
</dbReference>
<dbReference type="PROSITE" id="PS50943">
    <property type="entry name" value="HTH_CROC1"/>
    <property type="match status" value="1"/>
</dbReference>
<gene>
    <name evidence="5" type="ORF">GGB84_003137</name>
    <name evidence="6" type="ORF">GGB84_005433</name>
</gene>
<evidence type="ECO:0000259" key="4">
    <source>
        <dbReference type="PROSITE" id="PS50943"/>
    </source>
</evidence>
<keyword evidence="1" id="KW-0805">Transcription regulation</keyword>
<dbReference type="CDD" id="cd00093">
    <property type="entry name" value="HTH_XRE"/>
    <property type="match status" value="1"/>
</dbReference>
<dbReference type="InterPro" id="IPR036286">
    <property type="entry name" value="LexA/Signal_pep-like_sf"/>
</dbReference>
<dbReference type="AlphaFoldDB" id="A0A0K4N1W5"/>
<organism evidence="5">
    <name type="scientific">Escherichia coli</name>
    <dbReference type="NCBI Taxonomy" id="562"/>
    <lineage>
        <taxon>Bacteria</taxon>
        <taxon>Pseudomonadati</taxon>
        <taxon>Pseudomonadota</taxon>
        <taxon>Gammaproteobacteria</taxon>
        <taxon>Enterobacterales</taxon>
        <taxon>Enterobacteriaceae</taxon>
        <taxon>Escherichia</taxon>
    </lineage>
</organism>